<protein>
    <submittedName>
        <fullName evidence="1">Uncharacterized protein</fullName>
    </submittedName>
</protein>
<dbReference type="VEuPathDB" id="AmoebaDB:KM1_133150"/>
<dbReference type="AlphaFoldDB" id="C4LX36"/>
<accession>C4LX36</accession>
<reference evidence="1" key="1">
    <citation type="journal article" date="2005" name="Nature">
        <title>The genome of the protist parasite Entamoeba histolytica.</title>
        <authorList>
            <person name="Loftus B."/>
            <person name="Anderson I."/>
            <person name="Davies R."/>
            <person name="Alsmark U.C."/>
            <person name="Samuelson J."/>
            <person name="Amedeo P."/>
            <person name="Roncaglia P."/>
            <person name="Berriman M."/>
            <person name="Hirt R.P."/>
            <person name="Mann B.J."/>
            <person name="Nozaki T."/>
            <person name="Suh B."/>
            <person name="Pop M."/>
            <person name="Duchene M."/>
            <person name="Ackers J."/>
            <person name="Tannich E."/>
            <person name="Leippe M."/>
            <person name="Hofer M."/>
            <person name="Bruchhaus I."/>
            <person name="Willhoeft U."/>
            <person name="Bhattacharya A."/>
            <person name="Chillingworth T."/>
            <person name="Churcher C."/>
            <person name="Hance Z."/>
            <person name="Harris B."/>
            <person name="Harris D."/>
            <person name="Jagels K."/>
            <person name="Moule S."/>
            <person name="Mungall K."/>
            <person name="Ormond D."/>
            <person name="Squares R."/>
            <person name="Whitehead S."/>
            <person name="Quail M.A."/>
            <person name="Rabbinowitsch E."/>
            <person name="Norbertczak H."/>
            <person name="Price C."/>
            <person name="Wang Z."/>
            <person name="Guillen N."/>
            <person name="Gilchrist C."/>
            <person name="Stroup S.E."/>
            <person name="Bhattacharya S."/>
            <person name="Lohia A."/>
            <person name="Foster P.G."/>
            <person name="Sicheritz-Ponten T."/>
            <person name="Weber C."/>
            <person name="Singh U."/>
            <person name="Mukherjee C."/>
            <person name="El-Sayed N.M."/>
            <person name="Petri W.A.Jr."/>
            <person name="Clark C.G."/>
            <person name="Embley T.M."/>
            <person name="Barrell B."/>
            <person name="Fraser C.M."/>
            <person name="Hall N."/>
        </authorList>
    </citation>
    <scope>NUCLEOTIDE SEQUENCE [LARGE SCALE GENOMIC DNA]</scope>
    <source>
        <strain evidence="1">HM-1:IMSS</strain>
    </source>
</reference>
<dbReference type="VEuPathDB" id="AmoebaDB:EHI7A_104390"/>
<dbReference type="GeneID" id="3407567"/>
<dbReference type="EMBL" id="DS571167">
    <property type="protein sequence ID" value="EAL47873.1"/>
    <property type="molecule type" value="Genomic_DNA"/>
</dbReference>
<dbReference type="HOGENOM" id="CLU_1430493_0_0_1"/>
<gene>
    <name evidence="1" type="ORF">EHI_159550</name>
</gene>
<name>C4LX36_ENTH1</name>
<dbReference type="RefSeq" id="XP_653259.1">
    <property type="nucleotide sequence ID" value="XM_648167.1"/>
</dbReference>
<organism evidence="1 2">
    <name type="scientific">Entamoeba histolytica (strain ATCC 30459 / HM-1:IMSS / ABRM)</name>
    <dbReference type="NCBI Taxonomy" id="294381"/>
    <lineage>
        <taxon>Eukaryota</taxon>
        <taxon>Amoebozoa</taxon>
        <taxon>Evosea</taxon>
        <taxon>Archamoebae</taxon>
        <taxon>Mastigamoebida</taxon>
        <taxon>Entamoebidae</taxon>
        <taxon>Entamoeba</taxon>
    </lineage>
</organism>
<reference evidence="1" key="2">
    <citation type="submission" date="2007-03" db="EMBL/GenBank/DDBJ databases">
        <authorList>
            <person name="Lorenzi H."/>
            <person name="Amedeo P."/>
            <person name="Inman J."/>
            <person name="Schobel S."/>
            <person name="Caler E."/>
        </authorList>
    </citation>
    <scope>GENOME REANNOTATION</scope>
    <source>
        <strain evidence="1">HM-1:IMSS</strain>
    </source>
</reference>
<dbReference type="VEuPathDB" id="AmoebaDB:EHI5A_072490"/>
<dbReference type="OrthoDB" id="28219at2759"/>
<sequence length="190" mass="21865">MKTEEILRKQDLLTLQIIGELANIQEISNIKRTDLIESIVCESFIKKELIISMRMSLFNRDITGTIIVLDDLTVTSLQEIFNRIKDKTENIVKTRAGLNKHIINFIKKNGAEKFFKKVPEYIKKDMFALVSDANTSTVKALMNEAILTGFANLLNRTNTQILKDMVKKISNENTLTKKKELINFLLEEEE</sequence>
<keyword evidence="2" id="KW-1185">Reference proteome</keyword>
<dbReference type="InParanoid" id="C4LX36"/>
<evidence type="ECO:0000313" key="2">
    <source>
        <dbReference type="Proteomes" id="UP000001926"/>
    </source>
</evidence>
<evidence type="ECO:0000313" key="1">
    <source>
        <dbReference type="EMBL" id="EAL47873.1"/>
    </source>
</evidence>
<dbReference type="Proteomes" id="UP000001926">
    <property type="component" value="Partially assembled WGS sequence"/>
</dbReference>
<dbReference type="OMA" id="KTKFRQN"/>
<proteinExistence type="predicted"/>
<dbReference type="VEuPathDB" id="AmoebaDB:EHI_159550"/>
<dbReference type="VEuPathDB" id="AmoebaDB:EHI8A_111080"/>
<dbReference type="KEGG" id="ehi:EHI_159550"/>